<dbReference type="RefSeq" id="WP_074879244.1">
    <property type="nucleotide sequence ID" value="NZ_FOXI01000012.1"/>
</dbReference>
<sequence length="252" mass="28291">MPSTRDDTDSDGYPRNNYWGEMTDYDDDDRGQDAGEYGVGDGADDNPGPAGTWHPDPNDQDRIIAKGILLETATVLCSTTLFETPALPGGRLQQLCAWLFEEECLEHDPDAHHHRNCEVELSEPTIRPPTETVRDQRHRKRVNEEIGYISGGYSTGVIVKPRSKEELAEVLDEWLDGRKDNVSEEIKQDAREKLFELKRAGDHSDVDILTIVIAFVRSEEKREIMQMISRLEDGGQMSEAVSAMKAAAAGYR</sequence>
<organism evidence="2 3">
    <name type="scientific">Halolamina pelagica</name>
    <dbReference type="NCBI Taxonomy" id="699431"/>
    <lineage>
        <taxon>Archaea</taxon>
        <taxon>Methanobacteriati</taxon>
        <taxon>Methanobacteriota</taxon>
        <taxon>Stenosarchaea group</taxon>
        <taxon>Halobacteria</taxon>
        <taxon>Halobacteriales</taxon>
        <taxon>Haloferacaceae</taxon>
    </lineage>
</organism>
<keyword evidence="3" id="KW-1185">Reference proteome</keyword>
<evidence type="ECO:0000313" key="3">
    <source>
        <dbReference type="Proteomes" id="UP000183769"/>
    </source>
</evidence>
<dbReference type="OrthoDB" id="275797at2157"/>
<gene>
    <name evidence="2" type="ORF">SAMN05216277_1123</name>
</gene>
<reference evidence="3" key="1">
    <citation type="submission" date="2016-10" db="EMBL/GenBank/DDBJ databases">
        <authorList>
            <person name="Varghese N."/>
            <person name="Submissions S."/>
        </authorList>
    </citation>
    <scope>NUCLEOTIDE SEQUENCE [LARGE SCALE GENOMIC DNA]</scope>
    <source>
        <strain evidence="3">CGMCC 1.10329</strain>
    </source>
</reference>
<dbReference type="EMBL" id="FOXI01000012">
    <property type="protein sequence ID" value="SFP91317.1"/>
    <property type="molecule type" value="Genomic_DNA"/>
</dbReference>
<dbReference type="Proteomes" id="UP000183769">
    <property type="component" value="Unassembled WGS sequence"/>
</dbReference>
<protein>
    <submittedName>
        <fullName evidence="2">Uncharacterized protein</fullName>
    </submittedName>
</protein>
<evidence type="ECO:0000313" key="2">
    <source>
        <dbReference type="EMBL" id="SFP91317.1"/>
    </source>
</evidence>
<dbReference type="AlphaFoldDB" id="A0A1I5U8P3"/>
<feature type="region of interest" description="Disordered" evidence="1">
    <location>
        <begin position="1"/>
        <end position="59"/>
    </location>
</feature>
<proteinExistence type="predicted"/>
<accession>A0A1I5U8P3</accession>
<evidence type="ECO:0000256" key="1">
    <source>
        <dbReference type="SAM" id="MobiDB-lite"/>
    </source>
</evidence>
<name>A0A1I5U8P3_9EURY</name>